<sequence>MKKKVLSIFLCMAMMITVLTGCESKSKSESKSNSGSNETVEIKNEGNPIVIASMTDEEGQIYGELMKQVLEANGYKVDANGLGTYNNTTLPRQSLMEGQVDMVVDYTGRGMMFIKDVDKSLYQKDLKTAFETTKKADEKNGLEWLCYSPYNNTDGICVKKEWAEKNKIKTFEDLADYLNKGGDFKLAIATENSYVADSPICLPGWEEKYGFKLKDDQVVVGVTEPQTMVSKGSDNFTAASCYTTGGAIDALDLYVIKDTKTVSPVYSPSAICTKEILKKYPELKEVLEPAFSAINEDIIREMNKKLSTDGENVVDIVSEFLKNNNLIK</sequence>
<feature type="domain" description="ABC-type glycine betaine transport system substrate-binding" evidence="2">
    <location>
        <begin position="48"/>
        <end position="323"/>
    </location>
</feature>
<dbReference type="PROSITE" id="PS51257">
    <property type="entry name" value="PROKAR_LIPOPROTEIN"/>
    <property type="match status" value="1"/>
</dbReference>
<evidence type="ECO:0000259" key="2">
    <source>
        <dbReference type="Pfam" id="PF04069"/>
    </source>
</evidence>
<feature type="signal peptide" evidence="1">
    <location>
        <begin position="1"/>
        <end position="20"/>
    </location>
</feature>
<evidence type="ECO:0000313" key="4">
    <source>
        <dbReference type="Proteomes" id="UP001477947"/>
    </source>
</evidence>
<reference evidence="3 4" key="1">
    <citation type="submission" date="2024-04" db="EMBL/GenBank/DDBJ databases">
        <title>Isolation and characterization of novel acetogenic strains of the genera Terrisporobacter and Acetoanaerobium.</title>
        <authorList>
            <person name="Boeer T."/>
            <person name="Schueler M.A."/>
            <person name="Lueschen A."/>
            <person name="Eysell L."/>
            <person name="Droege J."/>
            <person name="Heinemann M."/>
            <person name="Engelhardt L."/>
            <person name="Basen M."/>
            <person name="Daniel R."/>
        </authorList>
    </citation>
    <scope>NUCLEOTIDE SEQUENCE [LARGE SCALE GENOMIC DNA]</scope>
    <source>
        <strain evidence="3 4">ELB</strain>
    </source>
</reference>
<organism evidence="3 4">
    <name type="scientific">Terrisporobacter petrolearius</name>
    <dbReference type="NCBI Taxonomy" id="1460447"/>
    <lineage>
        <taxon>Bacteria</taxon>
        <taxon>Bacillati</taxon>
        <taxon>Bacillota</taxon>
        <taxon>Clostridia</taxon>
        <taxon>Peptostreptococcales</taxon>
        <taxon>Peptostreptococcaceae</taxon>
        <taxon>Terrisporobacter</taxon>
    </lineage>
</organism>
<evidence type="ECO:0000313" key="3">
    <source>
        <dbReference type="EMBL" id="XAM42277.1"/>
    </source>
</evidence>
<dbReference type="SUPFAM" id="SSF53850">
    <property type="entry name" value="Periplasmic binding protein-like II"/>
    <property type="match status" value="1"/>
</dbReference>
<dbReference type="InterPro" id="IPR007210">
    <property type="entry name" value="ABC_Gly_betaine_transp_sub-bd"/>
</dbReference>
<dbReference type="Gene3D" id="3.40.190.10">
    <property type="entry name" value="Periplasmic binding protein-like II"/>
    <property type="match status" value="1"/>
</dbReference>
<evidence type="ECO:0000256" key="1">
    <source>
        <dbReference type="SAM" id="SignalP"/>
    </source>
</evidence>
<feature type="chain" id="PRO_5045506908" evidence="1">
    <location>
        <begin position="21"/>
        <end position="328"/>
    </location>
</feature>
<keyword evidence="1" id="KW-0732">Signal</keyword>
<gene>
    <name evidence="3" type="primary">yehZ</name>
    <name evidence="3" type="ORF">TPELB_25900</name>
</gene>
<proteinExistence type="predicted"/>
<dbReference type="Gene3D" id="3.40.190.120">
    <property type="entry name" value="Osmoprotection protein (prox), domain 2"/>
    <property type="match status" value="1"/>
</dbReference>
<dbReference type="EMBL" id="CP154622">
    <property type="protein sequence ID" value="XAM42277.1"/>
    <property type="molecule type" value="Genomic_DNA"/>
</dbReference>
<protein>
    <submittedName>
        <fullName evidence="3">Glycine betaine-binding protein YehZ</fullName>
    </submittedName>
</protein>
<dbReference type="Pfam" id="PF04069">
    <property type="entry name" value="OpuAC"/>
    <property type="match status" value="1"/>
</dbReference>
<name>A0ABZ3FHW6_9FIRM</name>
<dbReference type="Proteomes" id="UP001477947">
    <property type="component" value="Chromosome"/>
</dbReference>
<accession>A0ABZ3FHW6</accession>
<dbReference type="RefSeq" id="WP_343337614.1">
    <property type="nucleotide sequence ID" value="NZ_CP154622.1"/>
</dbReference>
<keyword evidence="4" id="KW-1185">Reference proteome</keyword>